<evidence type="ECO:0000256" key="2">
    <source>
        <dbReference type="ARBA" id="ARBA00022679"/>
    </source>
</evidence>
<dbReference type="PANTHER" id="PTHR37418">
    <property type="entry name" value="3-KETO-5-AMINOHEXANOATE CLEAVAGE ENZYME-RELATED"/>
    <property type="match status" value="1"/>
</dbReference>
<proteinExistence type="predicted"/>
<comment type="cofactor">
    <cofactor evidence="1">
        <name>Zn(2+)</name>
        <dbReference type="ChEBI" id="CHEBI:29105"/>
    </cofactor>
</comment>
<dbReference type="EMBL" id="QOCE01000011">
    <property type="protein sequence ID" value="RBW60487.1"/>
    <property type="molecule type" value="Genomic_DNA"/>
</dbReference>
<dbReference type="RefSeq" id="WP_113822039.1">
    <property type="nucleotide sequence ID" value="NZ_QOCE01000011.1"/>
</dbReference>
<dbReference type="Gene3D" id="3.20.20.70">
    <property type="entry name" value="Aldolase class I"/>
    <property type="match status" value="1"/>
</dbReference>
<accession>A0A366X6H0</accession>
<sequence length="259" mass="27780">MPLPLITVAPNGARRLRSDHPALPVTTDQVAETARACQLAGAQALHLHVRDDTGRHSLDPGRYRETIAAVETAAPGMAIQITTESGGIFQVGEQYQTLEALRPAAASISVREMARDPEIAARVYALCSEVGTEVQHILYGLDCIKTLLDWRHSGVINPGQNQVIFVLGQYNPPVLARPEGLLPFLNGTKGANLDWTVCAFGRYEHTCLLEALKHGGAVRIGFENNTETPNGEVFADNAASVAAFVRAAETAGHTLNEVA</sequence>
<dbReference type="Proteomes" id="UP000252706">
    <property type="component" value="Unassembled WGS sequence"/>
</dbReference>
<evidence type="ECO:0000256" key="4">
    <source>
        <dbReference type="ARBA" id="ARBA00022833"/>
    </source>
</evidence>
<gene>
    <name evidence="5" type="ORF">DS909_03415</name>
</gene>
<evidence type="ECO:0000313" key="6">
    <source>
        <dbReference type="Proteomes" id="UP000252706"/>
    </source>
</evidence>
<evidence type="ECO:0000256" key="3">
    <source>
        <dbReference type="ARBA" id="ARBA00022723"/>
    </source>
</evidence>
<protein>
    <submittedName>
        <fullName evidence="5">3-keto-5-aminohexanoate cleavage protein</fullName>
    </submittedName>
</protein>
<dbReference type="Pfam" id="PF05853">
    <property type="entry name" value="BKACE"/>
    <property type="match status" value="1"/>
</dbReference>
<comment type="caution">
    <text evidence="5">The sequence shown here is derived from an EMBL/GenBank/DDBJ whole genome shotgun (WGS) entry which is preliminary data.</text>
</comment>
<dbReference type="GO" id="GO:0046872">
    <property type="term" value="F:metal ion binding"/>
    <property type="evidence" value="ECO:0007669"/>
    <property type="project" value="UniProtKB-KW"/>
</dbReference>
<dbReference type="OrthoDB" id="9805277at2"/>
<keyword evidence="4" id="KW-0862">Zinc</keyword>
<dbReference type="GO" id="GO:0043720">
    <property type="term" value="F:3-keto-5-aminohexanoate cleavage activity"/>
    <property type="evidence" value="ECO:0007669"/>
    <property type="project" value="InterPro"/>
</dbReference>
<organism evidence="5 6">
    <name type="scientific">Phaeobacter gallaeciensis</name>
    <dbReference type="NCBI Taxonomy" id="60890"/>
    <lineage>
        <taxon>Bacteria</taxon>
        <taxon>Pseudomonadati</taxon>
        <taxon>Pseudomonadota</taxon>
        <taxon>Alphaproteobacteria</taxon>
        <taxon>Rhodobacterales</taxon>
        <taxon>Roseobacteraceae</taxon>
        <taxon>Phaeobacter</taxon>
    </lineage>
</organism>
<dbReference type="PANTHER" id="PTHR37418:SF2">
    <property type="entry name" value="3-KETO-5-AMINOHEXANOATE CLEAVAGE ENZYME"/>
    <property type="match status" value="1"/>
</dbReference>
<dbReference type="InterPro" id="IPR008567">
    <property type="entry name" value="BKACE"/>
</dbReference>
<keyword evidence="2" id="KW-0808">Transferase</keyword>
<dbReference type="InterPro" id="IPR013785">
    <property type="entry name" value="Aldolase_TIM"/>
</dbReference>
<dbReference type="AlphaFoldDB" id="A0A366X6H0"/>
<reference evidence="5 6" key="1">
    <citation type="submission" date="2018-07" db="EMBL/GenBank/DDBJ databases">
        <title>Modular assembly of carbohydrate-degrading microbial communities in the ocean.</title>
        <authorList>
            <person name="Enke T.N."/>
            <person name="Datta M.S."/>
            <person name="Schwartzman J.A."/>
            <person name="Cermak N."/>
            <person name="Schmitz D.A."/>
            <person name="Barrere J."/>
            <person name="Cordero O.X."/>
        </authorList>
    </citation>
    <scope>NUCLEOTIDE SEQUENCE [LARGE SCALE GENOMIC DNA]</scope>
    <source>
        <strain evidence="5 6">C3M10</strain>
    </source>
</reference>
<evidence type="ECO:0000256" key="1">
    <source>
        <dbReference type="ARBA" id="ARBA00001947"/>
    </source>
</evidence>
<evidence type="ECO:0000313" key="5">
    <source>
        <dbReference type="EMBL" id="RBW60487.1"/>
    </source>
</evidence>
<name>A0A366X6H0_9RHOB</name>
<keyword evidence="3" id="KW-0479">Metal-binding</keyword>